<gene>
    <name evidence="11" type="primary">secG</name>
    <name evidence="11" type="ORF">ACFO4R_05105</name>
</gene>
<dbReference type="EMBL" id="JBHSHL010000015">
    <property type="protein sequence ID" value="MFC4804456.1"/>
    <property type="molecule type" value="Genomic_DNA"/>
</dbReference>
<dbReference type="RefSeq" id="WP_379787966.1">
    <property type="nucleotide sequence ID" value="NZ_JBHSHL010000015.1"/>
</dbReference>
<proteinExistence type="inferred from homology"/>
<keyword evidence="12" id="KW-1185">Reference proteome</keyword>
<dbReference type="InterPro" id="IPR004692">
    <property type="entry name" value="SecG"/>
</dbReference>
<evidence type="ECO:0000256" key="5">
    <source>
        <dbReference type="ARBA" id="ARBA00022692"/>
    </source>
</evidence>
<comment type="function">
    <text evidence="10">Involved in protein export. Participates in an early event of protein translocation.</text>
</comment>
<name>A0ABV9QP57_9FIRM</name>
<dbReference type="Proteomes" id="UP001595916">
    <property type="component" value="Unassembled WGS sequence"/>
</dbReference>
<comment type="similarity">
    <text evidence="2 10">Belongs to the SecG family.</text>
</comment>
<comment type="caution">
    <text evidence="10">Lacks conserved residue(s) required for the propagation of feature annotation.</text>
</comment>
<dbReference type="PANTHER" id="PTHR34182">
    <property type="entry name" value="PROTEIN-EXPORT MEMBRANE PROTEIN SECG"/>
    <property type="match status" value="1"/>
</dbReference>
<keyword evidence="4 10" id="KW-1003">Cell membrane</keyword>
<sequence>MRNFLMVLEILVSIALIATVMLQSGSNASLGFMGGVSEQLSGNKVRGKETVLRKVTVVLAVVFLILAVVLLALQK</sequence>
<evidence type="ECO:0000256" key="3">
    <source>
        <dbReference type="ARBA" id="ARBA00022448"/>
    </source>
</evidence>
<protein>
    <recommendedName>
        <fullName evidence="10">Protein-export membrane protein SecG</fullName>
    </recommendedName>
</protein>
<accession>A0ABV9QP57</accession>
<reference evidence="12" key="1">
    <citation type="journal article" date="2019" name="Int. J. Syst. Evol. Microbiol.">
        <title>The Global Catalogue of Microorganisms (GCM) 10K type strain sequencing project: providing services to taxonomists for standard genome sequencing and annotation.</title>
        <authorList>
            <consortium name="The Broad Institute Genomics Platform"/>
            <consortium name="The Broad Institute Genome Sequencing Center for Infectious Disease"/>
            <person name="Wu L."/>
            <person name="Ma J."/>
        </authorList>
    </citation>
    <scope>NUCLEOTIDE SEQUENCE [LARGE SCALE GENOMIC DNA]</scope>
    <source>
        <strain evidence="12">CCUG 46385</strain>
    </source>
</reference>
<keyword evidence="6 10" id="KW-0653">Protein transport</keyword>
<keyword evidence="8 10" id="KW-0811">Translocation</keyword>
<dbReference type="Pfam" id="PF03840">
    <property type="entry name" value="SecG"/>
    <property type="match status" value="1"/>
</dbReference>
<evidence type="ECO:0000313" key="12">
    <source>
        <dbReference type="Proteomes" id="UP001595916"/>
    </source>
</evidence>
<comment type="caution">
    <text evidence="11">The sequence shown here is derived from an EMBL/GenBank/DDBJ whole genome shotgun (WGS) entry which is preliminary data.</text>
</comment>
<comment type="subcellular location">
    <subcellularLocation>
        <location evidence="1 10">Cell membrane</location>
        <topology evidence="1 10">Multi-pass membrane protein</topology>
    </subcellularLocation>
</comment>
<keyword evidence="3 10" id="KW-0813">Transport</keyword>
<organism evidence="11 12">
    <name type="scientific">Filifactor villosus</name>
    <dbReference type="NCBI Taxonomy" id="29374"/>
    <lineage>
        <taxon>Bacteria</taxon>
        <taxon>Bacillati</taxon>
        <taxon>Bacillota</taxon>
        <taxon>Clostridia</taxon>
        <taxon>Peptostreptococcales</taxon>
        <taxon>Filifactoraceae</taxon>
        <taxon>Filifactor</taxon>
    </lineage>
</organism>
<evidence type="ECO:0000256" key="2">
    <source>
        <dbReference type="ARBA" id="ARBA00008445"/>
    </source>
</evidence>
<keyword evidence="7 10" id="KW-1133">Transmembrane helix</keyword>
<keyword evidence="9 10" id="KW-0472">Membrane</keyword>
<dbReference type="PANTHER" id="PTHR34182:SF1">
    <property type="entry name" value="PROTEIN-EXPORT MEMBRANE PROTEIN SECG"/>
    <property type="match status" value="1"/>
</dbReference>
<evidence type="ECO:0000256" key="1">
    <source>
        <dbReference type="ARBA" id="ARBA00004651"/>
    </source>
</evidence>
<evidence type="ECO:0000256" key="8">
    <source>
        <dbReference type="ARBA" id="ARBA00023010"/>
    </source>
</evidence>
<feature type="transmembrane region" description="Helical" evidence="10">
    <location>
        <begin position="52"/>
        <end position="73"/>
    </location>
</feature>
<evidence type="ECO:0000256" key="7">
    <source>
        <dbReference type="ARBA" id="ARBA00022989"/>
    </source>
</evidence>
<evidence type="ECO:0000256" key="6">
    <source>
        <dbReference type="ARBA" id="ARBA00022927"/>
    </source>
</evidence>
<dbReference type="NCBIfam" id="TIGR00810">
    <property type="entry name" value="secG"/>
    <property type="match status" value="1"/>
</dbReference>
<dbReference type="PRINTS" id="PR01651">
    <property type="entry name" value="SECGEXPORT"/>
</dbReference>
<evidence type="ECO:0000256" key="4">
    <source>
        <dbReference type="ARBA" id="ARBA00022475"/>
    </source>
</evidence>
<keyword evidence="5 10" id="KW-0812">Transmembrane</keyword>
<evidence type="ECO:0000313" key="11">
    <source>
        <dbReference type="EMBL" id="MFC4804456.1"/>
    </source>
</evidence>
<evidence type="ECO:0000256" key="10">
    <source>
        <dbReference type="RuleBase" id="RU365087"/>
    </source>
</evidence>
<evidence type="ECO:0000256" key="9">
    <source>
        <dbReference type="ARBA" id="ARBA00023136"/>
    </source>
</evidence>